<keyword evidence="1" id="KW-0560">Oxidoreductase</keyword>
<dbReference type="Pfam" id="PF22725">
    <property type="entry name" value="GFO_IDH_MocA_C3"/>
    <property type="match status" value="1"/>
</dbReference>
<reference evidence="4" key="2">
    <citation type="submission" date="2020-09" db="EMBL/GenBank/DDBJ databases">
        <authorList>
            <person name="Sun Q."/>
            <person name="Zhou Y."/>
        </authorList>
    </citation>
    <scope>NUCLEOTIDE SEQUENCE</scope>
    <source>
        <strain evidence="4">CGMCC 4.7308</strain>
    </source>
</reference>
<comment type="caution">
    <text evidence="4">The sequence shown here is derived from an EMBL/GenBank/DDBJ whole genome shotgun (WGS) entry which is preliminary data.</text>
</comment>
<dbReference type="SUPFAM" id="SSF55347">
    <property type="entry name" value="Glyceraldehyde-3-phosphate dehydrogenase-like, C-terminal domain"/>
    <property type="match status" value="1"/>
</dbReference>
<feature type="domain" description="Gfo/Idh/MocA-like oxidoreductase N-terminal" evidence="2">
    <location>
        <begin position="14"/>
        <end position="125"/>
    </location>
</feature>
<evidence type="ECO:0000313" key="4">
    <source>
        <dbReference type="EMBL" id="GGM16645.1"/>
    </source>
</evidence>
<dbReference type="Pfam" id="PF01408">
    <property type="entry name" value="GFO_IDH_MocA"/>
    <property type="match status" value="1"/>
</dbReference>
<dbReference type="SUPFAM" id="SSF51735">
    <property type="entry name" value="NAD(P)-binding Rossmann-fold domains"/>
    <property type="match status" value="1"/>
</dbReference>
<sequence length="307" mass="31301">MAGDPFVTDAAPVAVGLVGAGRWARRVTGPALAAGPDTVLVGVWSRSAASTAAAAAELGVAAAGSAEELFDRCAAVALSVPPAAQPALAVAAGRAGCALLLEKPLAVDAVSALRLRDAVLELGVPSMMALTYRYSAAAGPYLRHCRAVPPTGLRGLFVSGAGLSGPPGEQDWRDENGVLLDLGPHLLDLAESAAGPIEELSAVGDRGRWVSLLLRHGSGTVSDLSLSSRIGVPRHRIVLDALDRQGLRSFDLSAAPQDGAADRLVADFARVVRGAGEAPGDAWPPSDVARGAALSEWIDRAQRALAV</sequence>
<evidence type="ECO:0000313" key="5">
    <source>
        <dbReference type="Proteomes" id="UP000655208"/>
    </source>
</evidence>
<dbReference type="GO" id="GO:0000166">
    <property type="term" value="F:nucleotide binding"/>
    <property type="evidence" value="ECO:0007669"/>
    <property type="project" value="InterPro"/>
</dbReference>
<dbReference type="Gene3D" id="3.30.360.10">
    <property type="entry name" value="Dihydrodipicolinate Reductase, domain 2"/>
    <property type="match status" value="1"/>
</dbReference>
<proteinExistence type="predicted"/>
<feature type="domain" description="GFO/IDH/MocA-like oxidoreductase" evidence="3">
    <location>
        <begin position="169"/>
        <end position="231"/>
    </location>
</feature>
<dbReference type="Proteomes" id="UP000655208">
    <property type="component" value="Unassembled WGS sequence"/>
</dbReference>
<name>A0A917TAJ8_9ACTN</name>
<accession>A0A917TAJ8</accession>
<evidence type="ECO:0000259" key="3">
    <source>
        <dbReference type="Pfam" id="PF22725"/>
    </source>
</evidence>
<reference evidence="4" key="1">
    <citation type="journal article" date="2014" name="Int. J. Syst. Evol. Microbiol.">
        <title>Complete genome sequence of Corynebacterium casei LMG S-19264T (=DSM 44701T), isolated from a smear-ripened cheese.</title>
        <authorList>
            <consortium name="US DOE Joint Genome Institute (JGI-PGF)"/>
            <person name="Walter F."/>
            <person name="Albersmeier A."/>
            <person name="Kalinowski J."/>
            <person name="Ruckert C."/>
        </authorList>
    </citation>
    <scope>NUCLEOTIDE SEQUENCE</scope>
    <source>
        <strain evidence="4">CGMCC 4.7308</strain>
    </source>
</reference>
<evidence type="ECO:0000256" key="1">
    <source>
        <dbReference type="ARBA" id="ARBA00023002"/>
    </source>
</evidence>
<dbReference type="GO" id="GO:0016491">
    <property type="term" value="F:oxidoreductase activity"/>
    <property type="evidence" value="ECO:0007669"/>
    <property type="project" value="UniProtKB-KW"/>
</dbReference>
<gene>
    <name evidence="4" type="ORF">GCM10011594_40920</name>
</gene>
<protein>
    <submittedName>
        <fullName evidence="4">Dehydrogenase</fullName>
    </submittedName>
</protein>
<organism evidence="4 5">
    <name type="scientific">Nakamurella endophytica</name>
    <dbReference type="NCBI Taxonomy" id="1748367"/>
    <lineage>
        <taxon>Bacteria</taxon>
        <taxon>Bacillati</taxon>
        <taxon>Actinomycetota</taxon>
        <taxon>Actinomycetes</taxon>
        <taxon>Nakamurellales</taxon>
        <taxon>Nakamurellaceae</taxon>
        <taxon>Nakamurella</taxon>
    </lineage>
</organism>
<dbReference type="PANTHER" id="PTHR43818">
    <property type="entry name" value="BCDNA.GH03377"/>
    <property type="match status" value="1"/>
</dbReference>
<dbReference type="InterPro" id="IPR036291">
    <property type="entry name" value="NAD(P)-bd_dom_sf"/>
</dbReference>
<dbReference type="InterPro" id="IPR055170">
    <property type="entry name" value="GFO_IDH_MocA-like_dom"/>
</dbReference>
<dbReference type="PANTHER" id="PTHR43818:SF11">
    <property type="entry name" value="BCDNA.GH03377"/>
    <property type="match status" value="1"/>
</dbReference>
<dbReference type="Gene3D" id="3.40.50.720">
    <property type="entry name" value="NAD(P)-binding Rossmann-like Domain"/>
    <property type="match status" value="1"/>
</dbReference>
<dbReference type="InterPro" id="IPR050463">
    <property type="entry name" value="Gfo/Idh/MocA_oxidrdct_glycsds"/>
</dbReference>
<dbReference type="InterPro" id="IPR000683">
    <property type="entry name" value="Gfo/Idh/MocA-like_OxRdtase_N"/>
</dbReference>
<dbReference type="RefSeq" id="WP_188944712.1">
    <property type="nucleotide sequence ID" value="NZ_BMNA01000016.1"/>
</dbReference>
<keyword evidence="5" id="KW-1185">Reference proteome</keyword>
<dbReference type="AlphaFoldDB" id="A0A917TAJ8"/>
<dbReference type="EMBL" id="BMNA01000016">
    <property type="protein sequence ID" value="GGM16645.1"/>
    <property type="molecule type" value="Genomic_DNA"/>
</dbReference>
<evidence type="ECO:0000259" key="2">
    <source>
        <dbReference type="Pfam" id="PF01408"/>
    </source>
</evidence>